<sequence length="270" mass="29596">MPDIDRRRLLSLTGMGLLAATVPLPTASAAPAAPAARKYVFQDEFDGPAGSAPDPSKWLVAKARESMEDPTFWEQPGNVGQYRNDRRNVYVDGNSNLVFHAAKDGPTYFSGKVFSTFYGGIGHTWESRIKLNCLTPGAWPAWYLSNDNPVNGGEVDIMEWYGNGSWAPGTAVHAKLNGGEHVSQTISVDNAWHTWRVTWDDAGMRFWKDYVDGAQPYFTVAADSLPDWQFNDPGFTLSPVLDLAVAGSGGGDPRGGTYPADMLIDYVRVW</sequence>
<dbReference type="RefSeq" id="WP_163797181.1">
    <property type="nucleotide sequence ID" value="NZ_AP022588.1"/>
</dbReference>
<dbReference type="InterPro" id="IPR013320">
    <property type="entry name" value="ConA-like_dom_sf"/>
</dbReference>
<dbReference type="PANTHER" id="PTHR10963">
    <property type="entry name" value="GLYCOSYL HYDROLASE-RELATED"/>
    <property type="match status" value="1"/>
</dbReference>
<protein>
    <submittedName>
        <fullName evidence="4">Beta-1,3-glucanase</fullName>
    </submittedName>
</protein>
<evidence type="ECO:0000256" key="2">
    <source>
        <dbReference type="SAM" id="SignalP"/>
    </source>
</evidence>
<feature type="chain" id="PRO_5029829731" evidence="2">
    <location>
        <begin position="30"/>
        <end position="270"/>
    </location>
</feature>
<dbReference type="InterPro" id="IPR006311">
    <property type="entry name" value="TAT_signal"/>
</dbReference>
<dbReference type="InterPro" id="IPR050546">
    <property type="entry name" value="Glycosyl_Hydrlase_16"/>
</dbReference>
<organism evidence="4 5">
    <name type="scientific">Mycolicibacterium sediminis</name>
    <dbReference type="NCBI Taxonomy" id="1286180"/>
    <lineage>
        <taxon>Bacteria</taxon>
        <taxon>Bacillati</taxon>
        <taxon>Actinomycetota</taxon>
        <taxon>Actinomycetes</taxon>
        <taxon>Mycobacteriales</taxon>
        <taxon>Mycobacteriaceae</taxon>
        <taxon>Mycolicibacterium</taxon>
    </lineage>
</organism>
<dbReference type="PROSITE" id="PS51762">
    <property type="entry name" value="GH16_2"/>
    <property type="match status" value="1"/>
</dbReference>
<dbReference type="SUPFAM" id="SSF49899">
    <property type="entry name" value="Concanavalin A-like lectins/glucanases"/>
    <property type="match status" value="1"/>
</dbReference>
<dbReference type="Gene3D" id="2.60.120.200">
    <property type="match status" value="1"/>
</dbReference>
<dbReference type="KEGG" id="msei:MSEDJ_24320"/>
<reference evidence="4 5" key="1">
    <citation type="journal article" date="2019" name="Emerg. Microbes Infect.">
        <title>Comprehensive subspecies identification of 175 nontuberculous mycobacteria species based on 7547 genomic profiles.</title>
        <authorList>
            <person name="Matsumoto Y."/>
            <person name="Kinjo T."/>
            <person name="Motooka D."/>
            <person name="Nabeya D."/>
            <person name="Jung N."/>
            <person name="Uechi K."/>
            <person name="Horii T."/>
            <person name="Iida T."/>
            <person name="Fujita J."/>
            <person name="Nakamura S."/>
        </authorList>
    </citation>
    <scope>NUCLEOTIDE SEQUENCE [LARGE SCALE GENOMIC DNA]</scope>
    <source>
        <strain evidence="4 5">JCM 17899</strain>
    </source>
</reference>
<evidence type="ECO:0000256" key="1">
    <source>
        <dbReference type="ARBA" id="ARBA00006865"/>
    </source>
</evidence>
<dbReference type="GO" id="GO:0004553">
    <property type="term" value="F:hydrolase activity, hydrolyzing O-glycosyl compounds"/>
    <property type="evidence" value="ECO:0007669"/>
    <property type="project" value="InterPro"/>
</dbReference>
<dbReference type="AlphaFoldDB" id="A0A7I7QR93"/>
<dbReference type="PANTHER" id="PTHR10963:SF55">
    <property type="entry name" value="GLYCOSIDE HYDROLASE FAMILY 16 PROTEIN"/>
    <property type="match status" value="1"/>
</dbReference>
<feature type="signal peptide" evidence="2">
    <location>
        <begin position="1"/>
        <end position="29"/>
    </location>
</feature>
<dbReference type="Proteomes" id="UP000467193">
    <property type="component" value="Chromosome"/>
</dbReference>
<accession>A0A7I7QR93</accession>
<name>A0A7I7QR93_9MYCO</name>
<gene>
    <name evidence="4" type="ORF">MSEDJ_24320</name>
</gene>
<proteinExistence type="inferred from homology"/>
<evidence type="ECO:0000259" key="3">
    <source>
        <dbReference type="PROSITE" id="PS51762"/>
    </source>
</evidence>
<evidence type="ECO:0000313" key="5">
    <source>
        <dbReference type="Proteomes" id="UP000467193"/>
    </source>
</evidence>
<dbReference type="Pfam" id="PF00722">
    <property type="entry name" value="Glyco_hydro_16"/>
    <property type="match status" value="1"/>
</dbReference>
<dbReference type="GO" id="GO:0005975">
    <property type="term" value="P:carbohydrate metabolic process"/>
    <property type="evidence" value="ECO:0007669"/>
    <property type="project" value="InterPro"/>
</dbReference>
<dbReference type="InterPro" id="IPR000757">
    <property type="entry name" value="Beta-glucanase-like"/>
</dbReference>
<evidence type="ECO:0000313" key="4">
    <source>
        <dbReference type="EMBL" id="BBY28336.1"/>
    </source>
</evidence>
<feature type="domain" description="GH16" evidence="3">
    <location>
        <begin position="17"/>
        <end position="270"/>
    </location>
</feature>
<dbReference type="PROSITE" id="PS51318">
    <property type="entry name" value="TAT"/>
    <property type="match status" value="1"/>
</dbReference>
<dbReference type="EMBL" id="AP022588">
    <property type="protein sequence ID" value="BBY28336.1"/>
    <property type="molecule type" value="Genomic_DNA"/>
</dbReference>
<comment type="similarity">
    <text evidence="1">Belongs to the glycosyl hydrolase 16 family.</text>
</comment>
<keyword evidence="5" id="KW-1185">Reference proteome</keyword>
<dbReference type="CDD" id="cd08023">
    <property type="entry name" value="GH16_laminarinase_like"/>
    <property type="match status" value="1"/>
</dbReference>
<keyword evidence="2" id="KW-0732">Signal</keyword>